<dbReference type="VEuPathDB" id="FungiDB:CC1G_00012"/>
<evidence type="ECO:0000256" key="7">
    <source>
        <dbReference type="ARBA" id="ARBA00023163"/>
    </source>
</evidence>
<evidence type="ECO:0000256" key="11">
    <source>
        <dbReference type="SAM" id="MobiDB-lite"/>
    </source>
</evidence>
<comment type="similarity">
    <text evidence="2 10">Belongs to the Mediator complex subunit 13 family.</text>
</comment>
<dbReference type="InParanoid" id="A8NWE8"/>
<dbReference type="OrthoDB" id="103819at2759"/>
<feature type="compositionally biased region" description="Low complexity" evidence="11">
    <location>
        <begin position="1438"/>
        <end position="1454"/>
    </location>
</feature>
<evidence type="ECO:0000256" key="5">
    <source>
        <dbReference type="ARBA" id="ARBA00023015"/>
    </source>
</evidence>
<keyword evidence="6 10" id="KW-0010">Activator</keyword>
<keyword evidence="7 10" id="KW-0804">Transcription</keyword>
<dbReference type="PRINTS" id="PR01217">
    <property type="entry name" value="PRICHEXTENSN"/>
</dbReference>
<evidence type="ECO:0000256" key="3">
    <source>
        <dbReference type="ARBA" id="ARBA00019618"/>
    </source>
</evidence>
<evidence type="ECO:0000313" key="14">
    <source>
        <dbReference type="EMBL" id="EAU84493.2"/>
    </source>
</evidence>
<feature type="region of interest" description="Disordered" evidence="11">
    <location>
        <begin position="750"/>
        <end position="880"/>
    </location>
</feature>
<keyword evidence="5 10" id="KW-0805">Transcription regulation</keyword>
<dbReference type="GO" id="GO:0016592">
    <property type="term" value="C:mediator complex"/>
    <property type="evidence" value="ECO:0007669"/>
    <property type="project" value="InterPro"/>
</dbReference>
<feature type="compositionally biased region" description="Pro residues" evidence="11">
    <location>
        <begin position="638"/>
        <end position="649"/>
    </location>
</feature>
<dbReference type="InterPro" id="IPR021643">
    <property type="entry name" value="Mediator_Med13_N"/>
</dbReference>
<name>A8NWE8_COPC7</name>
<evidence type="ECO:0000256" key="2">
    <source>
        <dbReference type="ARBA" id="ARBA00009354"/>
    </source>
</evidence>
<reference evidence="14 15" key="1">
    <citation type="journal article" date="2010" name="Proc. Natl. Acad. Sci. U.S.A.">
        <title>Insights into evolution of multicellular fungi from the assembled chromosomes of the mushroom Coprinopsis cinerea (Coprinus cinereus).</title>
        <authorList>
            <person name="Stajich J.E."/>
            <person name="Wilke S.K."/>
            <person name="Ahren D."/>
            <person name="Au C.H."/>
            <person name="Birren B.W."/>
            <person name="Borodovsky M."/>
            <person name="Burns C."/>
            <person name="Canback B."/>
            <person name="Casselton L.A."/>
            <person name="Cheng C.K."/>
            <person name="Deng J."/>
            <person name="Dietrich F.S."/>
            <person name="Fargo D.C."/>
            <person name="Farman M.L."/>
            <person name="Gathman A.C."/>
            <person name="Goldberg J."/>
            <person name="Guigo R."/>
            <person name="Hoegger P.J."/>
            <person name="Hooker J.B."/>
            <person name="Huggins A."/>
            <person name="James T.Y."/>
            <person name="Kamada T."/>
            <person name="Kilaru S."/>
            <person name="Kodira C."/>
            <person name="Kues U."/>
            <person name="Kupfer D."/>
            <person name="Kwan H.S."/>
            <person name="Lomsadze A."/>
            <person name="Li W."/>
            <person name="Lilly W.W."/>
            <person name="Ma L.J."/>
            <person name="Mackey A.J."/>
            <person name="Manning G."/>
            <person name="Martin F."/>
            <person name="Muraguchi H."/>
            <person name="Natvig D.O."/>
            <person name="Palmerini H."/>
            <person name="Ramesh M.A."/>
            <person name="Rehmeyer C.J."/>
            <person name="Roe B.A."/>
            <person name="Shenoy N."/>
            <person name="Stanke M."/>
            <person name="Ter-Hovhannisyan V."/>
            <person name="Tunlid A."/>
            <person name="Velagapudi R."/>
            <person name="Vision T.J."/>
            <person name="Zeng Q."/>
            <person name="Zolan M.E."/>
            <person name="Pukkila P.J."/>
        </authorList>
    </citation>
    <scope>NUCLEOTIDE SEQUENCE [LARGE SCALE GENOMIC DNA]</scope>
    <source>
        <strain evidence="15">Okayama-7 / 130 / ATCC MYA-4618 / FGSC 9003</strain>
    </source>
</reference>
<accession>A8NWE8</accession>
<dbReference type="Pfam" id="PF11597">
    <property type="entry name" value="Med13_N"/>
    <property type="match status" value="1"/>
</dbReference>
<dbReference type="HOGENOM" id="CLU_243920_0_0_1"/>
<dbReference type="Pfam" id="PF06333">
    <property type="entry name" value="Med13_C"/>
    <property type="match status" value="1"/>
</dbReference>
<proteinExistence type="inferred from homology"/>
<evidence type="ECO:0000256" key="10">
    <source>
        <dbReference type="RuleBase" id="RU364134"/>
    </source>
</evidence>
<dbReference type="GO" id="GO:0003713">
    <property type="term" value="F:transcription coactivator activity"/>
    <property type="evidence" value="ECO:0007669"/>
    <property type="project" value="TreeGrafter"/>
</dbReference>
<feature type="compositionally biased region" description="Polar residues" evidence="11">
    <location>
        <begin position="759"/>
        <end position="771"/>
    </location>
</feature>
<feature type="compositionally biased region" description="Acidic residues" evidence="11">
    <location>
        <begin position="782"/>
        <end position="806"/>
    </location>
</feature>
<evidence type="ECO:0000256" key="1">
    <source>
        <dbReference type="ARBA" id="ARBA00004123"/>
    </source>
</evidence>
<feature type="compositionally biased region" description="Polar residues" evidence="11">
    <location>
        <begin position="571"/>
        <end position="586"/>
    </location>
</feature>
<dbReference type="KEGG" id="cci:CC1G_00012"/>
<comment type="subunit">
    <text evidence="10">Component of the SRB8-11 complex, which itself associates with the Mediator complex.</text>
</comment>
<feature type="compositionally biased region" description="Low complexity" evidence="11">
    <location>
        <begin position="401"/>
        <end position="414"/>
    </location>
</feature>
<feature type="domain" description="Mediator complex subunit Med13 C-terminal" evidence="12">
    <location>
        <begin position="1196"/>
        <end position="1543"/>
    </location>
</feature>
<gene>
    <name evidence="14" type="ORF">CC1G_00012</name>
</gene>
<feature type="region of interest" description="Disordered" evidence="11">
    <location>
        <begin position="1408"/>
        <end position="1489"/>
    </location>
</feature>
<comment type="subcellular location">
    <subcellularLocation>
        <location evidence="1 10">Nucleus</location>
    </subcellularLocation>
</comment>
<dbReference type="Proteomes" id="UP000001861">
    <property type="component" value="Unassembled WGS sequence"/>
</dbReference>
<feature type="region of interest" description="Disordered" evidence="11">
    <location>
        <begin position="702"/>
        <end position="729"/>
    </location>
</feature>
<dbReference type="PANTHER" id="PTHR48249">
    <property type="entry name" value="MEDIATOR OF RNA POLYMERASE II TRANSCRIPTION SUBUNIT 13"/>
    <property type="match status" value="1"/>
</dbReference>
<dbReference type="OMA" id="QGEDKGM"/>
<comment type="function">
    <text evidence="10">Component of the SRB8-11 complex. The SRB8-11 complex is a regulatory module of the Mediator complex which is itself involved in regulation of basal and activated RNA polymerase II-dependent transcription. The SRB8-11 complex may be involved in the transcriptional repression of a subset of genes regulated by Mediator. It may inhibit the association of the Mediator complex with RNA polymerase II to form the holoenzyme complex.</text>
</comment>
<dbReference type="GeneID" id="6013430"/>
<keyword evidence="4 10" id="KW-0678">Repressor</keyword>
<dbReference type="RefSeq" id="XP_001836876.2">
    <property type="nucleotide sequence ID" value="XM_001836824.2"/>
</dbReference>
<evidence type="ECO:0000259" key="12">
    <source>
        <dbReference type="Pfam" id="PF06333"/>
    </source>
</evidence>
<feature type="compositionally biased region" description="Low complexity" evidence="11">
    <location>
        <begin position="840"/>
        <end position="855"/>
    </location>
</feature>
<dbReference type="EMBL" id="AACS02000005">
    <property type="protein sequence ID" value="EAU84493.2"/>
    <property type="molecule type" value="Genomic_DNA"/>
</dbReference>
<keyword evidence="8 10" id="KW-0539">Nucleus</keyword>
<evidence type="ECO:0000259" key="13">
    <source>
        <dbReference type="Pfam" id="PF11597"/>
    </source>
</evidence>
<dbReference type="STRING" id="240176.A8NWE8"/>
<dbReference type="InterPro" id="IPR009401">
    <property type="entry name" value="Med13_C"/>
</dbReference>
<keyword evidence="15" id="KW-1185">Reference proteome</keyword>
<comment type="caution">
    <text evidence="14">The sequence shown here is derived from an EMBL/GenBank/DDBJ whole genome shotgun (WGS) entry which is preliminary data.</text>
</comment>
<feature type="domain" description="Mediator complex subunit Med13 N-terminal" evidence="13">
    <location>
        <begin position="14"/>
        <end position="299"/>
    </location>
</feature>
<evidence type="ECO:0000313" key="15">
    <source>
        <dbReference type="Proteomes" id="UP000001861"/>
    </source>
</evidence>
<dbReference type="PANTHER" id="PTHR48249:SF3">
    <property type="entry name" value="MEDIATOR OF RNA POLYMERASE II TRANSCRIPTION SUBUNIT 13"/>
    <property type="match status" value="1"/>
</dbReference>
<sequence>MAQNTVLAAILHLQNSPGFVYRQYNAPDYDACELARRTVVDASTDILNSVHVAVHGSPSPCLYLFLITSAEAVHDAIARVNTYAFDYLQGTEPAFLPLDQLSRPTTTDASTTEIYSLFLDAVRSRAIADIVDTASTLPRHVHRFKDGFIIHRTPAVSDWAAGWEHKLLNRPVVYFHLQIHFACSAGADSPSHLLIHLTPISTPFSNIPINTALRPGSPIILLPYGTPAYFLASYNGPSNALTKLFDDSLRGLGAGRWSLDGQSASSPPFIIGWIRVENKQGEDKGTPFVWPTRLCLSYLPSHHVKPLDPLPELPAALQASPLLSSPTVPAFNDLPSPPSALSHLPSVKALHSFTVSKSKDIRQLAAEVSSYVDVVARDRERERERLKKEREAGSSPKLMRKSAPTPTQPTASSTPKPPQPPPAQQAVVDQIFYPSPPQTTSLPTAPEYIPPKPVQEATQPTFSQPPPPPPAPVQNGDSSQKSFDLFGNANSNWSQTSDSYFSDMDFGMDVDFNNMNSGSNQANNNYTSHESALDFDFTEDDFSFFDQPSKSSTLPKPTSSVLPTPGHDQSRFTPNTSPHKTSTTAPNVARGLEDIHLSGPGPPSAGFQTPWTPGDMFTPRSAGDATDSHHPPDLVPSSPGPSPEPPSGPGTPTVQINFEFTGGKGKSTNEHASGLFDPIPFAPYHSEVDSKYSSGKFALISPPLTDITTPSSSPLSEEGQSWRKRYESATDPRLGVVRQLIGVKRKLEAVANTHARPRASSTPSWLQQCEDWSSDPNAMDVDTNDDDDGQSDMDSDDDSLQPDSELESPALSRPATPPPSYLPPGPSLLHHKFDHTQLLPISTPSRPPGSSSSASHVRDREPSAGPIPSVPTPVSPAAMPGATSEKVKMLQEVAIAVAQESVENPLWAEAWDTVNRTSTLSKRNQAPMNIWPDDLRVGAELLGKMKAAEGPLDLTRLFNLRESESSSNEIVLNSQTEPSNKPLQPLEQPHISVGKGQAIIQVLPSALRFADKLGLGPKNGTKDLDVYTIFEEGDEHRRSRVDSWLSTVSSAYSTRSFGAFRRGKSASASNGLFPARLDSNFRKTLSSLLSNLPPSNHPTLVLLIIPVSLMTLSSPSLRHIISSTKKAAQSHPTRQLVFHLVPEPLLLFMEESHKSHDTLNLLCSSLYDRIPVTVSRRLNGHLYAPGPGHRSFPAYSFTLSRPPVNKVTYSRSTRPSLDVLDRYTFLHVGYKLSPCKKWLLASCLDQRGEYCRTAVWLVPPQDEEAEESVEAFVADKVVGFGMNIALQANVEWRIVISKLGRVSIPEMEAWDSSIAHVLDDWKHPTALHIYLVSSQPDAPWTLLDFKGLSSHPPTSNSSSLKHPRSSNISHKHNATNVIYTDSSWVVYAIYPRSRLTVPFPPPPSLFSGYQIPEPPSRLDSSVNSNPASNRNSHSLEDSNNPHSSNPSPSPSQNHTQASPQKERCDNANLPTLPQSSTTLIITTPSPSTDTPPHMVHIHLLKSFHSVSSNSPHPTDEETHRELTRNFFELGVLSCARRVGGSQSGFGGPVAGAEIGATNPNANPMLPYHLAAVDSMWRCLDVDWEQLEDPNSEV</sequence>
<evidence type="ECO:0000256" key="4">
    <source>
        <dbReference type="ARBA" id="ARBA00022491"/>
    </source>
</evidence>
<feature type="compositionally biased region" description="Polar residues" evidence="11">
    <location>
        <begin position="706"/>
        <end position="719"/>
    </location>
</feature>
<feature type="compositionally biased region" description="Basic and acidic residues" evidence="11">
    <location>
        <begin position="720"/>
        <end position="729"/>
    </location>
</feature>
<evidence type="ECO:0000256" key="9">
    <source>
        <dbReference type="ARBA" id="ARBA00032008"/>
    </source>
</evidence>
<evidence type="ECO:0000256" key="8">
    <source>
        <dbReference type="ARBA" id="ARBA00023242"/>
    </source>
</evidence>
<feature type="region of interest" description="Disordered" evidence="11">
    <location>
        <begin position="381"/>
        <end position="482"/>
    </location>
</feature>
<dbReference type="eggNOG" id="KOG3600">
    <property type="taxonomic scope" value="Eukaryota"/>
</dbReference>
<dbReference type="GO" id="GO:0045944">
    <property type="term" value="P:positive regulation of transcription by RNA polymerase II"/>
    <property type="evidence" value="ECO:0007669"/>
    <property type="project" value="TreeGrafter"/>
</dbReference>
<feature type="region of interest" description="Disordered" evidence="11">
    <location>
        <begin position="546"/>
        <end position="671"/>
    </location>
</feature>
<feature type="compositionally biased region" description="Pro residues" evidence="11">
    <location>
        <begin position="463"/>
        <end position="472"/>
    </location>
</feature>
<evidence type="ECO:0000256" key="6">
    <source>
        <dbReference type="ARBA" id="ARBA00023159"/>
    </source>
</evidence>
<feature type="compositionally biased region" description="Basic and acidic residues" evidence="11">
    <location>
        <begin position="381"/>
        <end position="392"/>
    </location>
</feature>
<dbReference type="InterPro" id="IPR051139">
    <property type="entry name" value="Mediator_complx_sub13"/>
</dbReference>
<protein>
    <recommendedName>
        <fullName evidence="3 10">Mediator of RNA polymerase II transcription subunit 13</fullName>
    </recommendedName>
    <alternativeName>
        <fullName evidence="9 10">Mediator complex subunit 13</fullName>
    </alternativeName>
</protein>
<feature type="compositionally biased region" description="Low complexity" evidence="11">
    <location>
        <begin position="1471"/>
        <end position="1489"/>
    </location>
</feature>
<feature type="compositionally biased region" description="Low complexity" evidence="11">
    <location>
        <begin position="546"/>
        <end position="565"/>
    </location>
</feature>
<feature type="compositionally biased region" description="Pro residues" evidence="11">
    <location>
        <begin position="815"/>
        <end position="826"/>
    </location>
</feature>
<organism evidence="14 15">
    <name type="scientific">Coprinopsis cinerea (strain Okayama-7 / 130 / ATCC MYA-4618 / FGSC 9003)</name>
    <name type="common">Inky cap fungus</name>
    <name type="synonym">Hormographiella aspergillata</name>
    <dbReference type="NCBI Taxonomy" id="240176"/>
    <lineage>
        <taxon>Eukaryota</taxon>
        <taxon>Fungi</taxon>
        <taxon>Dikarya</taxon>
        <taxon>Basidiomycota</taxon>
        <taxon>Agaricomycotina</taxon>
        <taxon>Agaricomycetes</taxon>
        <taxon>Agaricomycetidae</taxon>
        <taxon>Agaricales</taxon>
        <taxon>Agaricineae</taxon>
        <taxon>Psathyrellaceae</taxon>
        <taxon>Coprinopsis</taxon>
    </lineage>
</organism>
<feature type="compositionally biased region" description="Polar residues" evidence="11">
    <location>
        <begin position="1418"/>
        <end position="1432"/>
    </location>
</feature>